<sequence length="195" mass="22595">MKKNRGIIKYFFTGMFFCVVPTFLAIILFSKVLHILGPVTHKVTTALDLKSVFGSAAVLIVGVSIIFLIGLLFGYFLLNGFLKRWSNSFEERLFYFIPSFQIMKYRMVEEDVYKEQQFWEPILLKEDAFYRVAFITDKSNPDLLVVYVPDAPRMDAGEVRYFPKNSCEYVSITMKQAMNTLHHFGRGVDIKLPQT</sequence>
<dbReference type="EMBL" id="WAAT01000028">
    <property type="protein sequence ID" value="KAB1069004.1"/>
    <property type="molecule type" value="Genomic_DNA"/>
</dbReference>
<keyword evidence="1" id="KW-0812">Transmembrane</keyword>
<proteinExistence type="predicted"/>
<keyword evidence="1" id="KW-0472">Membrane</keyword>
<dbReference type="Proteomes" id="UP000441333">
    <property type="component" value="Unassembled WGS sequence"/>
</dbReference>
<keyword evidence="1" id="KW-1133">Transmembrane helix</keyword>
<keyword evidence="3" id="KW-1185">Reference proteome</keyword>
<protein>
    <recommendedName>
        <fullName evidence="4">DUF502 domain-containing protein</fullName>
    </recommendedName>
</protein>
<accession>A0A6N6MGJ6</accession>
<reference evidence="2 3" key="1">
    <citation type="submission" date="2019-09" db="EMBL/GenBank/DDBJ databases">
        <authorList>
            <person name="Cao W.R."/>
        </authorList>
    </citation>
    <scope>NUCLEOTIDE SEQUENCE [LARGE SCALE GENOMIC DNA]</scope>
    <source>
        <strain evidence="2 3">B1N29</strain>
    </source>
</reference>
<evidence type="ECO:0000313" key="3">
    <source>
        <dbReference type="Proteomes" id="UP000441333"/>
    </source>
</evidence>
<feature type="transmembrane region" description="Helical" evidence="1">
    <location>
        <begin position="56"/>
        <end position="78"/>
    </location>
</feature>
<comment type="caution">
    <text evidence="2">The sequence shown here is derived from an EMBL/GenBank/DDBJ whole genome shotgun (WGS) entry which is preliminary data.</text>
</comment>
<dbReference type="AlphaFoldDB" id="A0A6N6MGJ6"/>
<evidence type="ECO:0008006" key="4">
    <source>
        <dbReference type="Google" id="ProtNLM"/>
    </source>
</evidence>
<feature type="transmembrane region" description="Helical" evidence="1">
    <location>
        <begin position="12"/>
        <end position="36"/>
    </location>
</feature>
<organism evidence="2 3">
    <name type="scientific">Pseudotamlana haliotis</name>
    <dbReference type="NCBI Taxonomy" id="2614804"/>
    <lineage>
        <taxon>Bacteria</taxon>
        <taxon>Pseudomonadati</taxon>
        <taxon>Bacteroidota</taxon>
        <taxon>Flavobacteriia</taxon>
        <taxon>Flavobacteriales</taxon>
        <taxon>Flavobacteriaceae</taxon>
        <taxon>Pseudotamlana</taxon>
    </lineage>
</organism>
<name>A0A6N6MGJ6_9FLAO</name>
<evidence type="ECO:0000256" key="1">
    <source>
        <dbReference type="SAM" id="Phobius"/>
    </source>
</evidence>
<dbReference type="RefSeq" id="WP_150937228.1">
    <property type="nucleotide sequence ID" value="NZ_WAAT01000028.1"/>
</dbReference>
<gene>
    <name evidence="2" type="ORF">F6U93_04415</name>
</gene>
<evidence type="ECO:0000313" key="2">
    <source>
        <dbReference type="EMBL" id="KAB1069004.1"/>
    </source>
</evidence>